<feature type="transmembrane region" description="Helical" evidence="1">
    <location>
        <begin position="154"/>
        <end position="175"/>
    </location>
</feature>
<feature type="transmembrane region" description="Helical" evidence="1">
    <location>
        <begin position="98"/>
        <end position="119"/>
    </location>
</feature>
<dbReference type="PANTHER" id="PTHR42204:SF1">
    <property type="entry name" value="INTEGRAL MEMBRANE PROTEIN"/>
    <property type="match status" value="1"/>
</dbReference>
<keyword evidence="1" id="KW-0472">Membrane</keyword>
<dbReference type="InterPro" id="IPR002823">
    <property type="entry name" value="DUF112_TM"/>
</dbReference>
<feature type="transmembrane region" description="Helical" evidence="1">
    <location>
        <begin position="388"/>
        <end position="409"/>
    </location>
</feature>
<dbReference type="Proteomes" id="UP000070163">
    <property type="component" value="Unassembled WGS sequence"/>
</dbReference>
<feature type="domain" description="DUF112" evidence="2">
    <location>
        <begin position="5"/>
        <end position="387"/>
    </location>
</feature>
<evidence type="ECO:0000256" key="1">
    <source>
        <dbReference type="SAM" id="Phobius"/>
    </source>
</evidence>
<keyword evidence="1" id="KW-0812">Transmembrane</keyword>
<keyword evidence="1" id="KW-1133">Transmembrane helix</keyword>
<feature type="transmembrane region" description="Helical" evidence="1">
    <location>
        <begin position="305"/>
        <end position="326"/>
    </location>
</feature>
<comment type="caution">
    <text evidence="3">The sequence shown here is derived from an EMBL/GenBank/DDBJ whole genome shotgun (WGS) entry which is preliminary data.</text>
</comment>
<name>A0A133UBX4_9EURY</name>
<accession>A0A133UBX4</accession>
<dbReference type="Pfam" id="PF01970">
    <property type="entry name" value="TctA"/>
    <property type="match status" value="1"/>
</dbReference>
<evidence type="ECO:0000313" key="3">
    <source>
        <dbReference type="EMBL" id="KXA91686.1"/>
    </source>
</evidence>
<feature type="transmembrane region" description="Helical" evidence="1">
    <location>
        <begin position="131"/>
        <end position="147"/>
    </location>
</feature>
<dbReference type="EMBL" id="LHXJ01000002">
    <property type="protein sequence ID" value="KXA91686.1"/>
    <property type="molecule type" value="Genomic_DNA"/>
</dbReference>
<dbReference type="PATRIC" id="fig|1698259.3.peg.71"/>
<protein>
    <recommendedName>
        <fullName evidence="2">DUF112 domain-containing protein</fullName>
    </recommendedName>
</protein>
<evidence type="ECO:0000313" key="4">
    <source>
        <dbReference type="Proteomes" id="UP000070163"/>
    </source>
</evidence>
<sequence length="411" mass="43086">MIEYLGFALLGIGMGTFTGLIPGVHVNNIAPLLVGLAAGSALTIFQAISLIVAMMLTHTFVDFIPSTFLGVPSKDTALSILPAHKLVLKGEGYEVIKLTALGSLGALLLSAMLVGPLTPLMGPAYESINPHMHWVLIGIVIIMIALEENWRKKFYAVGVFLLSGFLGLLTLNSSIGGGEGALMSLLGGLFGMSVLLISFNEDNTLPKQRISEETIEGNGNTKSIFTGTSAGLITGIIPGVGAAQGTVLTQAVTNSDGARNFLVGISGVNTAKALLSFIALYAIGRPRSGAAVAVDKITDIGLQELIFLVGIALFVGGIAAMIHLKIGKMAAQNIERLPYKWMCLGVMGGIVAFSLYYSGLWGVPILATATFIGLLPPSLGIKRTHCMGVLMLPIILYFMGLEGFVLKLLGL</sequence>
<dbReference type="PANTHER" id="PTHR42204">
    <property type="entry name" value="INTEGRAL MEMBRANE PROTEIN"/>
    <property type="match status" value="1"/>
</dbReference>
<dbReference type="AlphaFoldDB" id="A0A133UBX4"/>
<organism evidence="3 4">
    <name type="scientific">candidate division MSBL1 archaeon SCGC-AAA259A05</name>
    <dbReference type="NCBI Taxonomy" id="1698259"/>
    <lineage>
        <taxon>Archaea</taxon>
        <taxon>Methanobacteriati</taxon>
        <taxon>Methanobacteriota</taxon>
        <taxon>candidate division MSBL1</taxon>
    </lineage>
</organism>
<keyword evidence="4" id="KW-1185">Reference proteome</keyword>
<evidence type="ECO:0000259" key="2">
    <source>
        <dbReference type="Pfam" id="PF01970"/>
    </source>
</evidence>
<reference evidence="3 4" key="1">
    <citation type="journal article" date="2016" name="Sci. Rep.">
        <title>Metabolic traits of an uncultured archaeal lineage -MSBL1- from brine pools of the Red Sea.</title>
        <authorList>
            <person name="Mwirichia R."/>
            <person name="Alam I."/>
            <person name="Rashid M."/>
            <person name="Vinu M."/>
            <person name="Ba-Alawi W."/>
            <person name="Anthony Kamau A."/>
            <person name="Kamanda Ngugi D."/>
            <person name="Goker M."/>
            <person name="Klenk H.P."/>
            <person name="Bajic V."/>
            <person name="Stingl U."/>
        </authorList>
    </citation>
    <scope>NUCLEOTIDE SEQUENCE [LARGE SCALE GENOMIC DNA]</scope>
    <source>
        <strain evidence="3">SCGC-AAA259A05</strain>
    </source>
</reference>
<gene>
    <name evidence="3" type="ORF">AKJ57_00315</name>
</gene>
<feature type="transmembrane region" description="Helical" evidence="1">
    <location>
        <begin position="181"/>
        <end position="199"/>
    </location>
</feature>
<proteinExistence type="predicted"/>
<feature type="transmembrane region" description="Helical" evidence="1">
    <location>
        <begin position="261"/>
        <end position="283"/>
    </location>
</feature>
<feature type="transmembrane region" description="Helical" evidence="1">
    <location>
        <begin position="7"/>
        <end position="26"/>
    </location>
</feature>
<feature type="transmembrane region" description="Helical" evidence="1">
    <location>
        <begin position="32"/>
        <end position="56"/>
    </location>
</feature>